<proteinExistence type="predicted"/>
<keyword evidence="4" id="KW-0670">Pyruvate</keyword>
<dbReference type="InterPro" id="IPR036873">
    <property type="entry name" value="Rhodanese-like_dom_sf"/>
</dbReference>
<dbReference type="Gene3D" id="3.40.250.10">
    <property type="entry name" value="Rhodanese-like domain"/>
    <property type="match status" value="2"/>
</dbReference>
<evidence type="ECO:0000259" key="3">
    <source>
        <dbReference type="PROSITE" id="PS50206"/>
    </source>
</evidence>
<reference evidence="4 5" key="1">
    <citation type="submission" date="2018-11" db="EMBL/GenBank/DDBJ databases">
        <title>Genomic Encyclopedia of Type Strains, Phase IV (KMG-IV): sequencing the most valuable type-strain genomes for metagenomic binning, comparative biology and taxonomic classification.</title>
        <authorList>
            <person name="Goeker M."/>
        </authorList>
    </citation>
    <scope>NUCLEOTIDE SEQUENCE [LARGE SCALE GENOMIC DNA]</scope>
    <source>
        <strain evidence="4 5">DSM 100275</strain>
    </source>
</reference>
<evidence type="ECO:0000256" key="2">
    <source>
        <dbReference type="RuleBase" id="RU000507"/>
    </source>
</evidence>
<dbReference type="CDD" id="cd01448">
    <property type="entry name" value="TST_Repeat_1"/>
    <property type="match status" value="1"/>
</dbReference>
<protein>
    <recommendedName>
        <fullName evidence="2">Sulfurtransferase</fullName>
    </recommendedName>
</protein>
<dbReference type="PANTHER" id="PTHR43855:SF1">
    <property type="entry name" value="THIOSULFATE SULFURTRANSFERASE"/>
    <property type="match status" value="1"/>
</dbReference>
<evidence type="ECO:0000256" key="1">
    <source>
        <dbReference type="ARBA" id="ARBA00022737"/>
    </source>
</evidence>
<dbReference type="CDD" id="cd01449">
    <property type="entry name" value="TST_Repeat_2"/>
    <property type="match status" value="1"/>
</dbReference>
<dbReference type="PROSITE" id="PS00380">
    <property type="entry name" value="RHODANESE_1"/>
    <property type="match status" value="1"/>
</dbReference>
<comment type="caution">
    <text evidence="4">The sequence shown here is derived from an EMBL/GenBank/DDBJ whole genome shotgun (WGS) entry which is preliminary data.</text>
</comment>
<dbReference type="PROSITE" id="PS00683">
    <property type="entry name" value="RHODANESE_2"/>
    <property type="match status" value="1"/>
</dbReference>
<gene>
    <name evidence="4" type="ORF">EDC57_1970</name>
</gene>
<feature type="domain" description="Rhodanese" evidence="3">
    <location>
        <begin position="158"/>
        <end position="272"/>
    </location>
</feature>
<dbReference type="EMBL" id="RJVI01000002">
    <property type="protein sequence ID" value="ROR32759.1"/>
    <property type="molecule type" value="Genomic_DNA"/>
</dbReference>
<dbReference type="Proteomes" id="UP000276634">
    <property type="component" value="Unassembled WGS sequence"/>
</dbReference>
<dbReference type="InterPro" id="IPR001307">
    <property type="entry name" value="Thiosulphate_STrfase_CS"/>
</dbReference>
<dbReference type="Pfam" id="PF00581">
    <property type="entry name" value="Rhodanese"/>
    <property type="match status" value="2"/>
</dbReference>
<dbReference type="OrthoDB" id="9781034at2"/>
<dbReference type="AlphaFoldDB" id="A0A3N1Y1R2"/>
<dbReference type="RefSeq" id="WP_123401663.1">
    <property type="nucleotide sequence ID" value="NZ_RJVI01000002.1"/>
</dbReference>
<name>A0A3N1Y1R2_9GAMM</name>
<sequence>MADLPALVDPDLLLERLGAPGLRVVFVGSAETYGKYHVPGATYLPYAMLVRGGKTVPGLVPPPEKLAQALAWAGIRPEDHVVAYDEEGGAAACRLLWTLALVRHPGGASLLDGGIHAWGGEGRPLENGPPPPPAPDYPVEGFDPGVTIEADELARRLGEPGLAVVDARTPEEYTGAKARAARGGHIPGAVHVNWVETLDRGRNLRLRPPEALRALYTAAGLDPGAREVVTYCHTHHRSSHTWFVLRLLGHERVRGYPGSWSEWGNRPELPVER</sequence>
<keyword evidence="5" id="KW-1185">Reference proteome</keyword>
<dbReference type="PANTHER" id="PTHR43855">
    <property type="entry name" value="THIOSULFATE SULFURTRANSFERASE"/>
    <property type="match status" value="1"/>
</dbReference>
<dbReference type="InterPro" id="IPR001763">
    <property type="entry name" value="Rhodanese-like_dom"/>
</dbReference>
<feature type="domain" description="Rhodanese" evidence="3">
    <location>
        <begin position="18"/>
        <end position="127"/>
    </location>
</feature>
<keyword evidence="2 4" id="KW-0808">Transferase</keyword>
<evidence type="ECO:0000313" key="4">
    <source>
        <dbReference type="EMBL" id="ROR32759.1"/>
    </source>
</evidence>
<organism evidence="4 5">
    <name type="scientific">Inmirania thermothiophila</name>
    <dbReference type="NCBI Taxonomy" id="1750597"/>
    <lineage>
        <taxon>Bacteria</taxon>
        <taxon>Pseudomonadati</taxon>
        <taxon>Pseudomonadota</taxon>
        <taxon>Gammaproteobacteria</taxon>
        <taxon>Chromatiales</taxon>
        <taxon>Ectothiorhodospiraceae</taxon>
        <taxon>Inmirania</taxon>
    </lineage>
</organism>
<dbReference type="PROSITE" id="PS50206">
    <property type="entry name" value="RHODANESE_3"/>
    <property type="match status" value="2"/>
</dbReference>
<dbReference type="GO" id="GO:0004792">
    <property type="term" value="F:thiosulfate-cyanide sulfurtransferase activity"/>
    <property type="evidence" value="ECO:0007669"/>
    <property type="project" value="InterPro"/>
</dbReference>
<dbReference type="SMART" id="SM00450">
    <property type="entry name" value="RHOD"/>
    <property type="match status" value="2"/>
</dbReference>
<dbReference type="InterPro" id="IPR051126">
    <property type="entry name" value="Thiosulfate_sulfurtransferase"/>
</dbReference>
<evidence type="ECO:0000313" key="5">
    <source>
        <dbReference type="Proteomes" id="UP000276634"/>
    </source>
</evidence>
<dbReference type="SUPFAM" id="SSF52821">
    <property type="entry name" value="Rhodanese/Cell cycle control phosphatase"/>
    <property type="match status" value="2"/>
</dbReference>
<keyword evidence="1" id="KW-0677">Repeat</keyword>
<accession>A0A3N1Y1R2</accession>